<evidence type="ECO:0000259" key="2">
    <source>
        <dbReference type="Pfam" id="PF22725"/>
    </source>
</evidence>
<feature type="domain" description="GFO/IDH/MocA-like oxidoreductase" evidence="2">
    <location>
        <begin position="141"/>
        <end position="262"/>
    </location>
</feature>
<accession>A0A272EPF5</accession>
<dbReference type="InterPro" id="IPR000683">
    <property type="entry name" value="Gfo/Idh/MocA-like_OxRdtase_N"/>
</dbReference>
<dbReference type="Proteomes" id="UP000623509">
    <property type="component" value="Unassembled WGS sequence"/>
</dbReference>
<sequence length="353" mass="37345">MHTQGSGKTIGFGLIGAGMIANYHAAAIQALAAHHNVRLVGIACRTAATAEQFALKHGLPFHTSDTAALVAHPDIDVVCIVTPSGAHLEPALQAIAAGKHVVVEKPLEISVARVDAMLAAADRAGLMVAAIFQARFSEGARALKAALDRGRFGRLSLCSAYVKWYRSKEYYKGWKGTLALDGGGALMNQAIHAVDLLQWLAGMPSEVFAWTTRRVHTGIEAEDTACASLRFAHGALGSIEATTAAWPGWERRIDICGEFGSASIEDDRIVRWDFREAEPGDAALLAANGGQAQSGAGAPDQISFHGHLRQLEEVVLALEGQAPLSVSGRDARNTVSLVCGIYESAKRGVPVQL</sequence>
<dbReference type="OrthoDB" id="8565814at2"/>
<feature type="domain" description="Gfo/Idh/MocA-like oxidoreductase N-terminal" evidence="1">
    <location>
        <begin position="11"/>
        <end position="129"/>
    </location>
</feature>
<comment type="caution">
    <text evidence="4">The sequence shown here is derived from an EMBL/GenBank/DDBJ whole genome shotgun (WGS) entry which is preliminary data.</text>
</comment>
<dbReference type="InterPro" id="IPR052515">
    <property type="entry name" value="Gfo/Idh/MocA_Oxidoreductase"/>
</dbReference>
<dbReference type="InterPro" id="IPR055170">
    <property type="entry name" value="GFO_IDH_MocA-like_dom"/>
</dbReference>
<dbReference type="GO" id="GO:0000166">
    <property type="term" value="F:nucleotide binding"/>
    <property type="evidence" value="ECO:0007669"/>
    <property type="project" value="InterPro"/>
</dbReference>
<evidence type="ECO:0000313" key="4">
    <source>
        <dbReference type="EMBL" id="PAS92003.1"/>
    </source>
</evidence>
<evidence type="ECO:0000313" key="6">
    <source>
        <dbReference type="Proteomes" id="UP000623509"/>
    </source>
</evidence>
<dbReference type="PANTHER" id="PTHR43249">
    <property type="entry name" value="UDP-N-ACETYL-2-AMINO-2-DEOXY-D-GLUCURONATE OXIDASE"/>
    <property type="match status" value="1"/>
</dbReference>
<dbReference type="EMBL" id="NMRN01000051">
    <property type="protein sequence ID" value="PAS92003.1"/>
    <property type="molecule type" value="Genomic_DNA"/>
</dbReference>
<dbReference type="PANTHER" id="PTHR43249:SF1">
    <property type="entry name" value="D-GLUCOSIDE 3-DEHYDROGENASE"/>
    <property type="match status" value="1"/>
</dbReference>
<reference evidence="4 5" key="2">
    <citation type="submission" date="2017-07" db="EMBL/GenBank/DDBJ databases">
        <title>Candidatus Dactylopiibacterium carminicum, a nitrogen-fixing symbiont of the cochineal insect Dactylopius coccus and Dactylopius opuntiae (Hemiptera: Coccoidea: Dactylopiidae).</title>
        <authorList>
            <person name="Vera A."/>
        </authorList>
    </citation>
    <scope>NUCLEOTIDE SEQUENCE [LARGE SCALE GENOMIC DNA]</scope>
    <source>
        <strain evidence="4 5">NFDCM</strain>
    </source>
</reference>
<dbReference type="InterPro" id="IPR036291">
    <property type="entry name" value="NAD(P)-bd_dom_sf"/>
</dbReference>
<keyword evidence="6" id="KW-1185">Reference proteome</keyword>
<dbReference type="Gene3D" id="3.30.360.10">
    <property type="entry name" value="Dihydrodipicolinate Reductase, domain 2"/>
    <property type="match status" value="1"/>
</dbReference>
<dbReference type="Pfam" id="PF01408">
    <property type="entry name" value="GFO_IDH_MocA"/>
    <property type="match status" value="1"/>
</dbReference>
<dbReference type="SUPFAM" id="SSF51735">
    <property type="entry name" value="NAD(P)-binding Rossmann-fold domains"/>
    <property type="match status" value="1"/>
</dbReference>
<dbReference type="SUPFAM" id="SSF55347">
    <property type="entry name" value="Glyceraldehyde-3-phosphate dehydrogenase-like, C-terminal domain"/>
    <property type="match status" value="1"/>
</dbReference>
<evidence type="ECO:0000259" key="1">
    <source>
        <dbReference type="Pfam" id="PF01408"/>
    </source>
</evidence>
<evidence type="ECO:0000313" key="5">
    <source>
        <dbReference type="Proteomes" id="UP000216107"/>
    </source>
</evidence>
<name>A0A272EPF5_9RHOO</name>
<protein>
    <submittedName>
        <fullName evidence="3 4">Oxidoreductase</fullName>
    </submittedName>
</protein>
<dbReference type="Pfam" id="PF22725">
    <property type="entry name" value="GFO_IDH_MocA_C3"/>
    <property type="match status" value="1"/>
</dbReference>
<dbReference type="RefSeq" id="WP_095524671.1">
    <property type="nucleotide sequence ID" value="NZ_MDUX01000027.1"/>
</dbReference>
<dbReference type="Proteomes" id="UP000216107">
    <property type="component" value="Unassembled WGS sequence"/>
</dbReference>
<dbReference type="EMBL" id="MDUX01000027">
    <property type="protein sequence ID" value="KAF7599148.1"/>
    <property type="molecule type" value="Genomic_DNA"/>
</dbReference>
<proteinExistence type="predicted"/>
<dbReference type="AlphaFoldDB" id="A0A272EPF5"/>
<evidence type="ECO:0000313" key="3">
    <source>
        <dbReference type="EMBL" id="KAF7599148.1"/>
    </source>
</evidence>
<reference evidence="3 6" key="1">
    <citation type="submission" date="2016-08" db="EMBL/GenBank/DDBJ databases">
        <title>Candidatus Dactylopiibacterium carminicum genome sequence.</title>
        <authorList>
            <person name="Ramirez-Puebla S.T."/>
            <person name="Ormeno-Orrillo E."/>
            <person name="Vera-Ponce De Leon A."/>
            <person name="Luis L."/>
            <person name="Sanchez-Flores A."/>
            <person name="Monica R."/>
            <person name="Martinez-Romero E."/>
        </authorList>
    </citation>
    <scope>NUCLEOTIDE SEQUENCE [LARGE SCALE GENOMIC DNA]</scope>
    <source>
        <strain evidence="3">END1</strain>
    </source>
</reference>
<dbReference type="Gene3D" id="3.40.50.720">
    <property type="entry name" value="NAD(P)-binding Rossmann-like Domain"/>
    <property type="match status" value="1"/>
</dbReference>
<organism evidence="4 5">
    <name type="scientific">Candidatus Dactylopiibacterium carminicum</name>
    <dbReference type="NCBI Taxonomy" id="857335"/>
    <lineage>
        <taxon>Bacteria</taxon>
        <taxon>Pseudomonadati</taxon>
        <taxon>Pseudomonadota</taxon>
        <taxon>Betaproteobacteria</taxon>
        <taxon>Rhodocyclales</taxon>
        <taxon>Rhodocyclaceae</taxon>
        <taxon>Candidatus Dactylopiibacterium</taxon>
    </lineage>
</organism>
<gene>
    <name evidence="3" type="ORF">BGI27_09650</name>
    <name evidence="4" type="ORF">CGU29_13590</name>
</gene>